<name>M7BVI7_CHEMY</name>
<organism evidence="1 2">
    <name type="scientific">Chelonia mydas</name>
    <name type="common">Green sea-turtle</name>
    <name type="synonym">Chelonia agassizi</name>
    <dbReference type="NCBI Taxonomy" id="8469"/>
    <lineage>
        <taxon>Eukaryota</taxon>
        <taxon>Metazoa</taxon>
        <taxon>Chordata</taxon>
        <taxon>Craniata</taxon>
        <taxon>Vertebrata</taxon>
        <taxon>Euteleostomi</taxon>
        <taxon>Archelosauria</taxon>
        <taxon>Testudinata</taxon>
        <taxon>Testudines</taxon>
        <taxon>Cryptodira</taxon>
        <taxon>Durocryptodira</taxon>
        <taxon>Americhelydia</taxon>
        <taxon>Chelonioidea</taxon>
        <taxon>Cheloniidae</taxon>
        <taxon>Chelonia</taxon>
    </lineage>
</organism>
<accession>M7BVI7</accession>
<reference evidence="2" key="1">
    <citation type="journal article" date="2013" name="Nat. Genet.">
        <title>The draft genomes of soft-shell turtle and green sea turtle yield insights into the development and evolution of the turtle-specific body plan.</title>
        <authorList>
            <person name="Wang Z."/>
            <person name="Pascual-Anaya J."/>
            <person name="Zadissa A."/>
            <person name="Li W."/>
            <person name="Niimura Y."/>
            <person name="Huang Z."/>
            <person name="Li C."/>
            <person name="White S."/>
            <person name="Xiong Z."/>
            <person name="Fang D."/>
            <person name="Wang B."/>
            <person name="Ming Y."/>
            <person name="Chen Y."/>
            <person name="Zheng Y."/>
            <person name="Kuraku S."/>
            <person name="Pignatelli M."/>
            <person name="Herrero J."/>
            <person name="Beal K."/>
            <person name="Nozawa M."/>
            <person name="Li Q."/>
            <person name="Wang J."/>
            <person name="Zhang H."/>
            <person name="Yu L."/>
            <person name="Shigenobu S."/>
            <person name="Wang J."/>
            <person name="Liu J."/>
            <person name="Flicek P."/>
            <person name="Searle S."/>
            <person name="Wang J."/>
            <person name="Kuratani S."/>
            <person name="Yin Y."/>
            <person name="Aken B."/>
            <person name="Zhang G."/>
            <person name="Irie N."/>
        </authorList>
    </citation>
    <scope>NUCLEOTIDE SEQUENCE [LARGE SCALE GENOMIC DNA]</scope>
</reference>
<evidence type="ECO:0000313" key="1">
    <source>
        <dbReference type="EMBL" id="EMP41224.1"/>
    </source>
</evidence>
<proteinExistence type="predicted"/>
<evidence type="ECO:0000313" key="2">
    <source>
        <dbReference type="Proteomes" id="UP000031443"/>
    </source>
</evidence>
<dbReference type="AlphaFoldDB" id="M7BVI7"/>
<keyword evidence="2" id="KW-1185">Reference proteome</keyword>
<sequence length="153" mass="17082">MGNHCLWLQDDVPFSNSPPPQPDSFSLQSSSSLNVDQLKARNEERLRRLNELQKKSVNLEDFEVGVTVHYALLPVIRAVSALWVMGLLHESRSINYSCASRLALTDICKAVTWSSVHIFFPITPWCKTATDALFRVAVLCSMVPSSSLHPPTT</sequence>
<dbReference type="Proteomes" id="UP000031443">
    <property type="component" value="Unassembled WGS sequence"/>
</dbReference>
<protein>
    <submittedName>
        <fullName evidence="1">Centrosome and spindle pole-associated protein 1</fullName>
    </submittedName>
</protein>
<dbReference type="EMBL" id="KB496404">
    <property type="protein sequence ID" value="EMP41224.1"/>
    <property type="molecule type" value="Genomic_DNA"/>
</dbReference>
<gene>
    <name evidence="1" type="ORF">UY3_01549</name>
</gene>